<evidence type="ECO:0000259" key="2">
    <source>
        <dbReference type="PROSITE" id="PS50191"/>
    </source>
</evidence>
<dbReference type="CDD" id="cd00170">
    <property type="entry name" value="SEC14"/>
    <property type="match status" value="1"/>
</dbReference>
<dbReference type="Gene3D" id="3.40.525.10">
    <property type="entry name" value="CRAL-TRIO lipid binding domain"/>
    <property type="match status" value="1"/>
</dbReference>
<feature type="signal peptide" evidence="1">
    <location>
        <begin position="1"/>
        <end position="18"/>
    </location>
</feature>
<dbReference type="SUPFAM" id="SSF52087">
    <property type="entry name" value="CRAL/TRIO domain"/>
    <property type="match status" value="1"/>
</dbReference>
<sequence length="266" mass="29326">MPSTVRCAALLAVPAVCGLVAPPTRPSRTRLHSTVTQDLGTTTAPLLDDAATARAVAAMREDARTKPLSDDELTWFARDRRGDAREAVEKVVQYLRWRKDRGGLGADRDALMRRAAPEARRRVGYLAREKDALNRPTVVVVARRHDAMRRDLKASQALCVAVLEDAIAEAVKEGGEQVLALVDLRQVGPQNVDVPFLLWLIMTLRSYFPKRLGQVALVDPPPVLFEAAWNLIKGAVGRHADMVRLVSSADVRNAYFAGKRVPPDLR</sequence>
<accession>A0A7S3ZKL2</accession>
<dbReference type="InterPro" id="IPR036865">
    <property type="entry name" value="CRAL-TRIO_dom_sf"/>
</dbReference>
<feature type="domain" description="CRAL-TRIO" evidence="2">
    <location>
        <begin position="113"/>
        <end position="266"/>
    </location>
</feature>
<dbReference type="PROSITE" id="PS50191">
    <property type="entry name" value="CRAL_TRIO"/>
    <property type="match status" value="1"/>
</dbReference>
<feature type="chain" id="PRO_5031342746" description="CRAL-TRIO domain-containing protein" evidence="1">
    <location>
        <begin position="19"/>
        <end position="266"/>
    </location>
</feature>
<organism evidence="3">
    <name type="scientific">Pelagomonas calceolata</name>
    <dbReference type="NCBI Taxonomy" id="35677"/>
    <lineage>
        <taxon>Eukaryota</taxon>
        <taxon>Sar</taxon>
        <taxon>Stramenopiles</taxon>
        <taxon>Ochrophyta</taxon>
        <taxon>Pelagophyceae</taxon>
        <taxon>Pelagomonadales</taxon>
        <taxon>Pelagomonadaceae</taxon>
        <taxon>Pelagomonas</taxon>
    </lineage>
</organism>
<dbReference type="Pfam" id="PF00650">
    <property type="entry name" value="CRAL_TRIO"/>
    <property type="match status" value="1"/>
</dbReference>
<name>A0A7S3ZKL2_9STRA</name>
<protein>
    <recommendedName>
        <fullName evidence="2">CRAL-TRIO domain-containing protein</fullName>
    </recommendedName>
</protein>
<dbReference type="AlphaFoldDB" id="A0A7S3ZKL2"/>
<dbReference type="InterPro" id="IPR001251">
    <property type="entry name" value="CRAL-TRIO_dom"/>
</dbReference>
<evidence type="ECO:0000313" key="3">
    <source>
        <dbReference type="EMBL" id="CAE0685921.1"/>
    </source>
</evidence>
<proteinExistence type="predicted"/>
<reference evidence="3" key="1">
    <citation type="submission" date="2021-01" db="EMBL/GenBank/DDBJ databases">
        <authorList>
            <person name="Corre E."/>
            <person name="Pelletier E."/>
            <person name="Niang G."/>
            <person name="Scheremetjew M."/>
            <person name="Finn R."/>
            <person name="Kale V."/>
            <person name="Holt S."/>
            <person name="Cochrane G."/>
            <person name="Meng A."/>
            <person name="Brown T."/>
            <person name="Cohen L."/>
        </authorList>
    </citation>
    <scope>NUCLEOTIDE SEQUENCE</scope>
    <source>
        <strain evidence="3">CCMP1756</strain>
    </source>
</reference>
<dbReference type="PANTHER" id="PTHR47556">
    <property type="entry name" value="SEC14P-LIKE PHOSPHATIDYLINOSITOL TRANSFER FAMILY PROTEIN"/>
    <property type="match status" value="1"/>
</dbReference>
<dbReference type="EMBL" id="HBIW01001579">
    <property type="protein sequence ID" value="CAE0685921.1"/>
    <property type="molecule type" value="Transcribed_RNA"/>
</dbReference>
<keyword evidence="1" id="KW-0732">Signal</keyword>
<evidence type="ECO:0000256" key="1">
    <source>
        <dbReference type="SAM" id="SignalP"/>
    </source>
</evidence>
<dbReference type="PANTHER" id="PTHR47556:SF1">
    <property type="entry name" value="SEC14P-LIKE PHOSPHATIDYLINOSITOL TRANSFER FAMILY PROTEIN"/>
    <property type="match status" value="1"/>
</dbReference>
<gene>
    <name evidence="3" type="ORF">PCAL00307_LOCUS1355</name>
</gene>